<protein>
    <submittedName>
        <fullName evidence="1">Uncharacterized protein</fullName>
    </submittedName>
</protein>
<dbReference type="OrthoDB" id="3231772at2759"/>
<keyword evidence="2" id="KW-1185">Reference proteome</keyword>
<evidence type="ECO:0000313" key="2">
    <source>
        <dbReference type="Proteomes" id="UP000284706"/>
    </source>
</evidence>
<gene>
    <name evidence="1" type="ORF">CVT26_003590</name>
</gene>
<dbReference type="EMBL" id="NHYE01005454">
    <property type="protein sequence ID" value="PPQ72500.1"/>
    <property type="molecule type" value="Genomic_DNA"/>
</dbReference>
<accession>A0A409W1W8</accession>
<name>A0A409W1W8_9AGAR</name>
<evidence type="ECO:0000313" key="1">
    <source>
        <dbReference type="EMBL" id="PPQ72500.1"/>
    </source>
</evidence>
<organism evidence="1 2">
    <name type="scientific">Gymnopilus dilepis</name>
    <dbReference type="NCBI Taxonomy" id="231916"/>
    <lineage>
        <taxon>Eukaryota</taxon>
        <taxon>Fungi</taxon>
        <taxon>Dikarya</taxon>
        <taxon>Basidiomycota</taxon>
        <taxon>Agaricomycotina</taxon>
        <taxon>Agaricomycetes</taxon>
        <taxon>Agaricomycetidae</taxon>
        <taxon>Agaricales</taxon>
        <taxon>Agaricineae</taxon>
        <taxon>Hymenogastraceae</taxon>
        <taxon>Gymnopilus</taxon>
    </lineage>
</organism>
<proteinExistence type="predicted"/>
<reference evidence="1 2" key="1">
    <citation type="journal article" date="2018" name="Evol. Lett.">
        <title>Horizontal gene cluster transfer increased hallucinogenic mushroom diversity.</title>
        <authorList>
            <person name="Reynolds H.T."/>
            <person name="Vijayakumar V."/>
            <person name="Gluck-Thaler E."/>
            <person name="Korotkin H.B."/>
            <person name="Matheny P.B."/>
            <person name="Slot J.C."/>
        </authorList>
    </citation>
    <scope>NUCLEOTIDE SEQUENCE [LARGE SCALE GENOMIC DNA]</scope>
    <source>
        <strain evidence="1 2">SRW20</strain>
    </source>
</reference>
<sequence>MTTAVLTAPASNNYTGLDDQPTKDGYFAFARIQGEVFLVQASYATPVSALTAVDVKVFRHEFISIFRFSEYRTLHPSDICILEPIDHHLTRYEEENETVFLARNVMERMRKLTDPRWGYRVHTQRLKHGHVPRIGTLPLMTQRSLQR</sequence>
<dbReference type="InParanoid" id="A0A409W1W8"/>
<dbReference type="Proteomes" id="UP000284706">
    <property type="component" value="Unassembled WGS sequence"/>
</dbReference>
<dbReference type="AlphaFoldDB" id="A0A409W1W8"/>
<comment type="caution">
    <text evidence="1">The sequence shown here is derived from an EMBL/GenBank/DDBJ whole genome shotgun (WGS) entry which is preliminary data.</text>
</comment>